<dbReference type="RefSeq" id="XP_030986031.1">
    <property type="nucleotide sequence ID" value="XM_031122251.1"/>
</dbReference>
<organism evidence="1 2">
    <name type="scientific">Pyricularia grisea</name>
    <name type="common">Crabgrass-specific blast fungus</name>
    <name type="synonym">Magnaporthe grisea</name>
    <dbReference type="NCBI Taxonomy" id="148305"/>
    <lineage>
        <taxon>Eukaryota</taxon>
        <taxon>Fungi</taxon>
        <taxon>Dikarya</taxon>
        <taxon>Ascomycota</taxon>
        <taxon>Pezizomycotina</taxon>
        <taxon>Sordariomycetes</taxon>
        <taxon>Sordariomycetidae</taxon>
        <taxon>Magnaporthales</taxon>
        <taxon>Pyriculariaceae</taxon>
        <taxon>Pyricularia</taxon>
    </lineage>
</organism>
<reference evidence="2" key="2">
    <citation type="submission" date="2019-10" db="EMBL/GenBank/DDBJ databases">
        <authorList>
            <consortium name="NCBI Genome Project"/>
        </authorList>
    </citation>
    <scope>NUCLEOTIDE SEQUENCE</scope>
    <source>
        <strain evidence="2">NI907</strain>
    </source>
</reference>
<keyword evidence="1" id="KW-1185">Reference proteome</keyword>
<dbReference type="Proteomes" id="UP000515153">
    <property type="component" value="Unplaced"/>
</dbReference>
<name>A0A6P8BG50_PYRGI</name>
<proteinExistence type="predicted"/>
<reference evidence="2" key="3">
    <citation type="submission" date="2025-08" db="UniProtKB">
        <authorList>
            <consortium name="RefSeq"/>
        </authorList>
    </citation>
    <scope>IDENTIFICATION</scope>
    <source>
        <strain evidence="2">NI907</strain>
    </source>
</reference>
<protein>
    <submittedName>
        <fullName evidence="2">Uncharacterized protein</fullName>
    </submittedName>
</protein>
<sequence length="106" mass="11415">MDTGGKGKVTLDGAQETLMLTLLARAVDAESSDSILNDAFSVKIRDQIRDEYSYNFGARAAPALHLGHMAKMVSSRAKIFDEATERFLQQNLGPATVLHIACGAFG</sequence>
<dbReference type="InterPro" id="IPR029063">
    <property type="entry name" value="SAM-dependent_MTases_sf"/>
</dbReference>
<evidence type="ECO:0000313" key="1">
    <source>
        <dbReference type="Proteomes" id="UP000515153"/>
    </source>
</evidence>
<dbReference type="SUPFAM" id="SSF53335">
    <property type="entry name" value="S-adenosyl-L-methionine-dependent methyltransferases"/>
    <property type="match status" value="1"/>
</dbReference>
<accession>A0A6P8BG50</accession>
<evidence type="ECO:0000313" key="2">
    <source>
        <dbReference type="RefSeq" id="XP_030986031.1"/>
    </source>
</evidence>
<dbReference type="AlphaFoldDB" id="A0A6P8BG50"/>
<reference evidence="2" key="1">
    <citation type="journal article" date="2019" name="Mol. Biol. Evol.">
        <title>Blast fungal genomes show frequent chromosomal changes, gene gains and losses, and effector gene turnover.</title>
        <authorList>
            <person name="Gomez Luciano L.B."/>
            <person name="Jason Tsai I."/>
            <person name="Chuma I."/>
            <person name="Tosa Y."/>
            <person name="Chen Y.H."/>
            <person name="Li J.Y."/>
            <person name="Li M.Y."/>
            <person name="Jade Lu M.Y."/>
            <person name="Nakayashiki H."/>
            <person name="Li W.H."/>
        </authorList>
    </citation>
    <scope>NUCLEOTIDE SEQUENCE</scope>
    <source>
        <strain evidence="2">NI907</strain>
    </source>
</reference>
<dbReference type="GeneID" id="41957163"/>
<gene>
    <name evidence="2" type="ORF">PgNI_02184</name>
</gene>
<dbReference type="KEGG" id="pgri:PgNI_02184"/>
<dbReference type="Gene3D" id="3.40.50.150">
    <property type="entry name" value="Vaccinia Virus protein VP39"/>
    <property type="match status" value="1"/>
</dbReference>